<keyword evidence="2" id="KW-1185">Reference proteome</keyword>
<dbReference type="Proteomes" id="UP000005239">
    <property type="component" value="Unassembled WGS sequence"/>
</dbReference>
<proteinExistence type="predicted"/>
<accession>A0A8R1YX18</accession>
<dbReference type="AlphaFoldDB" id="A0A2A6BXN0"/>
<dbReference type="EnsemblMetazoa" id="PPA42543.1">
    <property type="protein sequence ID" value="PPA42543.1"/>
    <property type="gene ID" value="WBGene00280912"/>
</dbReference>
<name>A0A2A6BXN0_PRIPA</name>
<protein>
    <submittedName>
        <fullName evidence="1">Uncharacterized protein</fullName>
    </submittedName>
</protein>
<reference evidence="1" key="2">
    <citation type="submission" date="2022-06" db="UniProtKB">
        <authorList>
            <consortium name="EnsemblMetazoa"/>
        </authorList>
    </citation>
    <scope>IDENTIFICATION</scope>
    <source>
        <strain evidence="1">PS312</strain>
    </source>
</reference>
<accession>A0A2A6BXN0</accession>
<evidence type="ECO:0000313" key="1">
    <source>
        <dbReference type="EnsemblMetazoa" id="PPA42543.1"/>
    </source>
</evidence>
<reference evidence="2" key="1">
    <citation type="journal article" date="2008" name="Nat. Genet.">
        <title>The Pristionchus pacificus genome provides a unique perspective on nematode lifestyle and parasitism.</title>
        <authorList>
            <person name="Dieterich C."/>
            <person name="Clifton S.W."/>
            <person name="Schuster L.N."/>
            <person name="Chinwalla A."/>
            <person name="Delehaunty K."/>
            <person name="Dinkelacker I."/>
            <person name="Fulton L."/>
            <person name="Fulton R."/>
            <person name="Godfrey J."/>
            <person name="Minx P."/>
            <person name="Mitreva M."/>
            <person name="Roeseler W."/>
            <person name="Tian H."/>
            <person name="Witte H."/>
            <person name="Yang S.P."/>
            <person name="Wilson R.K."/>
            <person name="Sommer R.J."/>
        </authorList>
    </citation>
    <scope>NUCLEOTIDE SEQUENCE [LARGE SCALE GENOMIC DNA]</scope>
    <source>
        <strain evidence="2">PS312</strain>
    </source>
</reference>
<gene>
    <name evidence="1" type="primary">WBGene00280912</name>
</gene>
<evidence type="ECO:0000313" key="2">
    <source>
        <dbReference type="Proteomes" id="UP000005239"/>
    </source>
</evidence>
<sequence length="467" mass="54669">MRFILGEDDNMLLKLQKCIGKRVSKISIEYCDYETELNVISNILNGIRFGKLGCHDILKMQVKFLLDLSTLVESLPIDQAFESLDNRDFFGQPMLFREPRYFFGLHDIDWAPIILEMFSNKLSKLYITNYPYRSYLSNRSAETLRKHLPLLGKKICFKTWTRTPQYTESNSISNNHFVNVATTRFTVKHATRTSSLLCTRVDEFALHNSTFGVVDELIIRRYCELRYEMRFILGEDDDMLLKLQKCIGRRVSKISIEYCDYETELNVISNILNEIRFGKLQFELRKYFQNAGNFLLETLKTHPSIYLTLIVDEASPRAKFDAVKFLLDLSALVESLHIQQVDAHLYTPGSFGHQRLFREPRYFFGLHDVDWAPIILEMFSRKLNKLCITNYPYPGYISNRSVEALAKHLPLLGKKICFKTWSWSATEHNSTHNDHLVNVAKTHFTVKHATRLSESFDIYYEPTDWSF</sequence>
<organism evidence="1 2">
    <name type="scientific">Pristionchus pacificus</name>
    <name type="common">Parasitic nematode worm</name>
    <dbReference type="NCBI Taxonomy" id="54126"/>
    <lineage>
        <taxon>Eukaryota</taxon>
        <taxon>Metazoa</taxon>
        <taxon>Ecdysozoa</taxon>
        <taxon>Nematoda</taxon>
        <taxon>Chromadorea</taxon>
        <taxon>Rhabditida</taxon>
        <taxon>Rhabditina</taxon>
        <taxon>Diplogasteromorpha</taxon>
        <taxon>Diplogasteroidea</taxon>
        <taxon>Neodiplogasteridae</taxon>
        <taxon>Pristionchus</taxon>
    </lineage>
</organism>